<evidence type="ECO:0000313" key="2">
    <source>
        <dbReference type="EMBL" id="POG77654.1"/>
    </source>
</evidence>
<keyword evidence="3" id="KW-1185">Reference proteome</keyword>
<protein>
    <recommendedName>
        <fullName evidence="1">Protein kinase domain-containing protein</fullName>
    </recommendedName>
</protein>
<dbReference type="PRINTS" id="PR00109">
    <property type="entry name" value="TYRKINASE"/>
</dbReference>
<feature type="domain" description="Protein kinase" evidence="1">
    <location>
        <begin position="1"/>
        <end position="279"/>
    </location>
</feature>
<dbReference type="PANTHER" id="PTHR44329">
    <property type="entry name" value="SERINE/THREONINE-PROTEIN KINASE TNNI3K-RELATED"/>
    <property type="match status" value="1"/>
</dbReference>
<organism evidence="2 3">
    <name type="scientific">Rhizophagus irregularis (strain DAOM 181602 / DAOM 197198 / MUCL 43194)</name>
    <name type="common">Arbuscular mycorrhizal fungus</name>
    <name type="synonym">Glomus intraradices</name>
    <dbReference type="NCBI Taxonomy" id="747089"/>
    <lineage>
        <taxon>Eukaryota</taxon>
        <taxon>Fungi</taxon>
        <taxon>Fungi incertae sedis</taxon>
        <taxon>Mucoromycota</taxon>
        <taxon>Glomeromycotina</taxon>
        <taxon>Glomeromycetes</taxon>
        <taxon>Glomerales</taxon>
        <taxon>Glomeraceae</taxon>
        <taxon>Rhizophagus</taxon>
    </lineage>
</organism>
<dbReference type="InterPro" id="IPR055854">
    <property type="entry name" value="DUF7431"/>
</dbReference>
<evidence type="ECO:0000313" key="3">
    <source>
        <dbReference type="Proteomes" id="UP000018888"/>
    </source>
</evidence>
<dbReference type="InterPro" id="IPR054586">
    <property type="entry name" value="MACPF_1_fungal"/>
</dbReference>
<dbReference type="Pfam" id="PF07714">
    <property type="entry name" value="PK_Tyr_Ser-Thr"/>
    <property type="match status" value="1"/>
</dbReference>
<dbReference type="Proteomes" id="UP000018888">
    <property type="component" value="Unassembled WGS sequence"/>
</dbReference>
<dbReference type="EMBL" id="AUPC02000038">
    <property type="protein sequence ID" value="POG77654.1"/>
    <property type="molecule type" value="Genomic_DNA"/>
</dbReference>
<dbReference type="Pfam" id="PF24209">
    <property type="entry name" value="DUF7431"/>
    <property type="match status" value="1"/>
</dbReference>
<dbReference type="InterPro" id="IPR011009">
    <property type="entry name" value="Kinase-like_dom_sf"/>
</dbReference>
<evidence type="ECO:0000259" key="1">
    <source>
        <dbReference type="PROSITE" id="PS50011"/>
    </source>
</evidence>
<dbReference type="Pfam" id="PF22693">
    <property type="entry name" value="MACPF_1"/>
    <property type="match status" value="1"/>
</dbReference>
<reference evidence="2 3" key="1">
    <citation type="journal article" date="2013" name="Proc. Natl. Acad. Sci. U.S.A.">
        <title>Genome of an arbuscular mycorrhizal fungus provides insight into the oldest plant symbiosis.</title>
        <authorList>
            <person name="Tisserant E."/>
            <person name="Malbreil M."/>
            <person name="Kuo A."/>
            <person name="Kohler A."/>
            <person name="Symeonidi A."/>
            <person name="Balestrini R."/>
            <person name="Charron P."/>
            <person name="Duensing N."/>
            <person name="Frei Dit Frey N."/>
            <person name="Gianinazzi-Pearson V."/>
            <person name="Gilbert L.B."/>
            <person name="Handa Y."/>
            <person name="Herr J.R."/>
            <person name="Hijri M."/>
            <person name="Koul R."/>
            <person name="Kawaguchi M."/>
            <person name="Krajinski F."/>
            <person name="Lammers P.J."/>
            <person name="Masclaux F.G."/>
            <person name="Murat C."/>
            <person name="Morin E."/>
            <person name="Ndikumana S."/>
            <person name="Pagni M."/>
            <person name="Petitpierre D."/>
            <person name="Requena N."/>
            <person name="Rosikiewicz P."/>
            <person name="Riley R."/>
            <person name="Saito K."/>
            <person name="San Clemente H."/>
            <person name="Shapiro H."/>
            <person name="van Tuinen D."/>
            <person name="Becard G."/>
            <person name="Bonfante P."/>
            <person name="Paszkowski U."/>
            <person name="Shachar-Hill Y.Y."/>
            <person name="Tuskan G.A."/>
            <person name="Young P.W."/>
            <person name="Sanders I.R."/>
            <person name="Henrissat B."/>
            <person name="Rensing S.A."/>
            <person name="Grigoriev I.V."/>
            <person name="Corradi N."/>
            <person name="Roux C."/>
            <person name="Martin F."/>
        </authorList>
    </citation>
    <scope>NUCLEOTIDE SEQUENCE [LARGE SCALE GENOMIC DNA]</scope>
    <source>
        <strain evidence="2 3">DAOM 197198</strain>
    </source>
</reference>
<dbReference type="SUPFAM" id="SSF56112">
    <property type="entry name" value="Protein kinase-like (PK-like)"/>
    <property type="match status" value="1"/>
</dbReference>
<dbReference type="InterPro" id="IPR001245">
    <property type="entry name" value="Ser-Thr/Tyr_kinase_cat_dom"/>
</dbReference>
<dbReference type="VEuPathDB" id="FungiDB:RhiirFUN_016981"/>
<dbReference type="PROSITE" id="PS50011">
    <property type="entry name" value="PROTEIN_KINASE_DOM"/>
    <property type="match status" value="1"/>
</dbReference>
<dbReference type="SMART" id="SM00220">
    <property type="entry name" value="S_TKc"/>
    <property type="match status" value="1"/>
</dbReference>
<comment type="caution">
    <text evidence="2">The sequence shown here is derived from an EMBL/GenBank/DDBJ whole genome shotgun (WGS) entry which is preliminary data.</text>
</comment>
<accession>A0A2P4QJ44</accession>
<dbReference type="Gene3D" id="1.10.510.10">
    <property type="entry name" value="Transferase(Phosphotransferase) domain 1"/>
    <property type="match status" value="1"/>
</dbReference>
<dbReference type="InterPro" id="IPR051681">
    <property type="entry name" value="Ser/Thr_Kinases-Pseudokinases"/>
</dbReference>
<name>A0A2P4QJ44_RHIID</name>
<dbReference type="GO" id="GO:0005524">
    <property type="term" value="F:ATP binding"/>
    <property type="evidence" value="ECO:0007669"/>
    <property type="project" value="InterPro"/>
</dbReference>
<dbReference type="GO" id="GO:0004674">
    <property type="term" value="F:protein serine/threonine kinase activity"/>
    <property type="evidence" value="ECO:0007669"/>
    <property type="project" value="TreeGrafter"/>
</dbReference>
<gene>
    <name evidence="2" type="ORF">GLOIN_2v759589</name>
</gene>
<proteinExistence type="predicted"/>
<sequence length="1661" mass="193465">MFIKKNMKQWIDQRVNDGCINYFVYDEFNNLETLCQTVKKANWEDRNITVALKFLNNFNIPADSDLKEFIIKLKALRIIYFNQNINRFYGITKDSDGNYFSILEYANEGNLRDYLKNKFSKLQWDDKVHMALDITGGLMCLHSKKIIHGDLYAHNILVHHGALKIAGFGLFKQLESTLASENLVYVEPHYLRDKSYKRDMKSDIYSLGILLWELSSGRPPFSNYVHDLAQLGNKVLVGLREDQIENTPLGYVQLYQKCWQDDPNIRPTINEVYNILSHLKSQINKTKNEHHMDLEYKEMSIAEIFGSSLNKQQIIEQFRINHGLILTGESIRPSKQAIISENGELKMNVYEGQPIVYTYINYECDNDESSDICINFPIAEIIYNGNLQESFSKYMDIDDELYELYGHFLASKFLVGNQLFIQDFNLANSTQRNILKFYLFHVYNLAKCSAKIQMNSIFTLNLLPKIVTLDGKELDTHEKFVKWMNELHQKKSLYLSSYDDLIPISQLRSSSIDESDESEIFNEKQPGVADFKEKLSLEEWLGNAIHNNLMSWARDFQLFQGLKINNNYKIENSKKNAFDFIKIPKVNLQHKYCLKIINPQTKLGEKLISNNIFTYKSTTPFSFIKSNDENCGEYNHALIKCEQYEILLNKNHIKPTKKFEEAVAKALNSINPVKDLQNIFNEYGHLFSRRIVLGRSLKNIFPNISSSNTFNDSNGINEIFESLNKLDISYFLTQKGKIIEKNDLFHWIQTTNNHLEIIELDDIIHLYKILKAEQQKQIDDILNNNFRIILTGITDLKDLNSKNVEHYKRINLESSLGNEDYKVFGSIISENNLKLEEFYVDFGLYDFNGFCAIIKKIKETSIDVTKCNVFWMIIGNPLKLSALSPHNRDVLVKCFKGSISLQPNQLNYHIKVPFPLLQRDTIFFNAPSKEFGHGTIELINWTYDSIDIKFILFNNSYDQPNINNIDLNICILSSYFENLNIDNRKEECSLNLIGVILTESLFTQQKEESDVNYIFIKTIGKPTPKLDRLNLTDNLSNIRLELIKRNIIDETLAFSKKTPENEFAEIERENEEIFFLKNIIDDVNSCYFLYLIKNSRPSWKILNEKCKLDYGCTMSFDGIKKADKRAFIMKDCELTEIKTGGYERDKLEFESKEDWMKKTNLFIEGDCDDVNILNFVKLGLSSIKGLKDENFDNEVKSTYQYTELAKVSLRVSKKNLVLTEDFENDINDAIESKDPRKFRKITKRYGQFIPTEIILGGRVYTKDTKISLESSADNSIEGSVNTSVGPLNLRSGYNYNNSCKKSKFYSSNRMKILGGRHPNDENFDEKTWIESLEDYQIWDCIEYKDPISIFQFLPDDLRKKTIESIGKRILYTSTEDYDYELYELGRHGIFELKNLPNLPDNIFNEEADSDVFATVVDTGEDSNNVFFNCQILKKQKARPSIIIHGIIQEKFKQLKYQLKIKIMIIGFDIYFNHILSDTSVFLYKDEYKTKSSCLFDSMNYKLEYELITGNIPFLGIPILNRLDSSNNSIIIGHNFCNIQSNNKFRIDTFSYCVKNKRYVNLPDFSFCILIISNNTTQSFPFEFGWWNKPYINFNEPNPRYVSLYLTKDINYSPIFLNQKSKQITIEYVKCDCDNTCSICKNKTLKITAYQNDAECKVYSIS</sequence>
<reference evidence="2 3" key="2">
    <citation type="journal article" date="2018" name="New Phytol.">
        <title>High intraspecific genome diversity in the model arbuscular mycorrhizal symbiont Rhizophagus irregularis.</title>
        <authorList>
            <person name="Chen E.C.H."/>
            <person name="Morin E."/>
            <person name="Beaudet D."/>
            <person name="Noel J."/>
            <person name="Yildirir G."/>
            <person name="Ndikumana S."/>
            <person name="Charron P."/>
            <person name="St-Onge C."/>
            <person name="Giorgi J."/>
            <person name="Kruger M."/>
            <person name="Marton T."/>
            <person name="Ropars J."/>
            <person name="Grigoriev I.V."/>
            <person name="Hainaut M."/>
            <person name="Henrissat B."/>
            <person name="Roux C."/>
            <person name="Martin F."/>
            <person name="Corradi N."/>
        </authorList>
    </citation>
    <scope>NUCLEOTIDE SEQUENCE [LARGE SCALE GENOMIC DNA]</scope>
    <source>
        <strain evidence="2 3">DAOM 197198</strain>
    </source>
</reference>
<dbReference type="InterPro" id="IPR000719">
    <property type="entry name" value="Prot_kinase_dom"/>
</dbReference>